<dbReference type="EMBL" id="DSTX01000002">
    <property type="protein sequence ID" value="HFK19976.1"/>
    <property type="molecule type" value="Genomic_DNA"/>
</dbReference>
<evidence type="ECO:0000313" key="3">
    <source>
        <dbReference type="EMBL" id="HFK19976.1"/>
    </source>
</evidence>
<reference evidence="3" key="1">
    <citation type="journal article" date="2020" name="mSystems">
        <title>Genome- and Community-Level Interaction Insights into Carbon Utilization and Element Cycling Functions of Hydrothermarchaeota in Hydrothermal Sediment.</title>
        <authorList>
            <person name="Zhou Z."/>
            <person name="Liu Y."/>
            <person name="Xu W."/>
            <person name="Pan J."/>
            <person name="Luo Z.H."/>
            <person name="Li M."/>
        </authorList>
    </citation>
    <scope>NUCLEOTIDE SEQUENCE [LARGE SCALE GENOMIC DNA]</scope>
    <source>
        <strain evidence="3">SpSt-468</strain>
    </source>
</reference>
<dbReference type="PANTHER" id="PTHR42252">
    <property type="entry name" value="DUF5616 DOMAIN-CONTAINING PROTEIN"/>
    <property type="match status" value="1"/>
</dbReference>
<comment type="caution">
    <text evidence="3">The sequence shown here is derived from an EMBL/GenBank/DDBJ whole genome shotgun (WGS) entry which is preliminary data.</text>
</comment>
<proteinExistence type="predicted"/>
<gene>
    <name evidence="3" type="ORF">ENS19_01695</name>
</gene>
<dbReference type="InterPro" id="IPR007368">
    <property type="entry name" value="DUF434"/>
</dbReference>
<feature type="domain" description="DUF5616" evidence="2">
    <location>
        <begin position="66"/>
        <end position="200"/>
    </location>
</feature>
<evidence type="ECO:0000259" key="1">
    <source>
        <dbReference type="Pfam" id="PF04256"/>
    </source>
</evidence>
<protein>
    <submittedName>
        <fullName evidence="3">DUF434 domain-containing protein</fullName>
    </submittedName>
</protein>
<sequence length="214" mass="23675">MLPLSREAIEEARYLLERGYARPSVVRFVGDKHILNKSQRLLLYRCVYPPQASKTHLCKAVRPECVHGNPLTIDGYNILLTLSSAIEGRPIYLCDDGFVRDISARKRSLSPTRLSACLDPIIRALEQLTPSRVTFIYDKQVSRSGELASKTVKAFGATRIQIAARTSGKADSEALNSGEILATSDSVMIEKASRVFDLAGHIIIRHLGLTPTKI</sequence>
<accession>A0A7C3J3I4</accession>
<organism evidence="3">
    <name type="scientific">Candidatus Methanomethylicus mesodigestus</name>
    <dbReference type="NCBI Taxonomy" id="1867258"/>
    <lineage>
        <taxon>Archaea</taxon>
        <taxon>Thermoproteota</taxon>
        <taxon>Methanosuratincolia</taxon>
        <taxon>Candidatus Methanomethylicales</taxon>
        <taxon>Candidatus Methanomethylicaceae</taxon>
        <taxon>Candidatus Methanomethylicus</taxon>
    </lineage>
</organism>
<dbReference type="Pfam" id="PF04256">
    <property type="entry name" value="DUF434"/>
    <property type="match status" value="1"/>
</dbReference>
<dbReference type="Pfam" id="PF18481">
    <property type="entry name" value="DUF5616"/>
    <property type="match status" value="1"/>
</dbReference>
<evidence type="ECO:0000259" key="2">
    <source>
        <dbReference type="Pfam" id="PF18481"/>
    </source>
</evidence>
<dbReference type="AlphaFoldDB" id="A0A7C3J3I4"/>
<name>A0A7C3J3I4_9CREN</name>
<dbReference type="PANTHER" id="PTHR42252:SF1">
    <property type="entry name" value="DUF434 DOMAIN-CONTAINING PROTEIN"/>
    <property type="match status" value="1"/>
</dbReference>
<dbReference type="InterPro" id="IPR041652">
    <property type="entry name" value="DUF5616"/>
</dbReference>
<feature type="domain" description="DUF434" evidence="1">
    <location>
        <begin position="6"/>
        <end position="56"/>
    </location>
</feature>